<accession>A0A9P1NZF0</accession>
<evidence type="ECO:0000256" key="1">
    <source>
        <dbReference type="SAM" id="MobiDB-lite"/>
    </source>
</evidence>
<dbReference type="AlphaFoldDB" id="A0A9P1NZF0"/>
<organism evidence="2 3">
    <name type="scientific">Limnospira indica PCC 8005</name>
    <dbReference type="NCBI Taxonomy" id="376219"/>
    <lineage>
        <taxon>Bacteria</taxon>
        <taxon>Bacillati</taxon>
        <taxon>Cyanobacteriota</taxon>
        <taxon>Cyanophyceae</taxon>
        <taxon>Oscillatoriophycideae</taxon>
        <taxon>Oscillatoriales</taxon>
        <taxon>Sirenicapillariaceae</taxon>
        <taxon>Limnospira</taxon>
    </lineage>
</organism>
<gene>
    <name evidence="2" type="ORF">ARTHRO_40589</name>
</gene>
<dbReference type="Proteomes" id="UP000032946">
    <property type="component" value="Chromosome"/>
</dbReference>
<feature type="region of interest" description="Disordered" evidence="1">
    <location>
        <begin position="1"/>
        <end position="41"/>
    </location>
</feature>
<reference evidence="2 3" key="1">
    <citation type="submission" date="2014-02" db="EMBL/GenBank/DDBJ databases">
        <authorList>
            <person name="Genoscope - CEA"/>
        </authorList>
    </citation>
    <scope>NUCLEOTIDE SEQUENCE [LARGE SCALE GENOMIC DNA]</scope>
    <source>
        <strain evidence="2 3">PCC 8005</strain>
    </source>
</reference>
<proteinExistence type="predicted"/>
<name>A0A9P1NZF0_9CYAN</name>
<keyword evidence="3" id="KW-1185">Reference proteome</keyword>
<dbReference type="EMBL" id="FO818640">
    <property type="protein sequence ID" value="CDM96183.1"/>
    <property type="molecule type" value="Genomic_DNA"/>
</dbReference>
<sequence>MIPQGWTIPGTLGGGESTPSQTQTKIFVPRPPLSRQHDPGF</sequence>
<evidence type="ECO:0000313" key="3">
    <source>
        <dbReference type="Proteomes" id="UP000032946"/>
    </source>
</evidence>
<evidence type="ECO:0000313" key="2">
    <source>
        <dbReference type="EMBL" id="CDM96183.1"/>
    </source>
</evidence>
<protein>
    <submittedName>
        <fullName evidence="2">Uncharacterized protein</fullName>
    </submittedName>
</protein>